<reference evidence="17" key="1">
    <citation type="journal article" date="2013" name="Nature">
        <title>Draft genome of the wheat A-genome progenitor Triticum urartu.</title>
        <authorList>
            <person name="Ling H.Q."/>
            <person name="Zhao S."/>
            <person name="Liu D."/>
            <person name="Wang J."/>
            <person name="Sun H."/>
            <person name="Zhang C."/>
            <person name="Fan H."/>
            <person name="Li D."/>
            <person name="Dong L."/>
            <person name="Tao Y."/>
            <person name="Gao C."/>
            <person name="Wu H."/>
            <person name="Li Y."/>
            <person name="Cui Y."/>
            <person name="Guo X."/>
            <person name="Zheng S."/>
            <person name="Wang B."/>
            <person name="Yu K."/>
            <person name="Liang Q."/>
            <person name="Yang W."/>
            <person name="Lou X."/>
            <person name="Chen J."/>
            <person name="Feng M."/>
            <person name="Jian J."/>
            <person name="Zhang X."/>
            <person name="Luo G."/>
            <person name="Jiang Y."/>
            <person name="Liu J."/>
            <person name="Wang Z."/>
            <person name="Sha Y."/>
            <person name="Zhang B."/>
            <person name="Wu H."/>
            <person name="Tang D."/>
            <person name="Shen Q."/>
            <person name="Xue P."/>
            <person name="Zou S."/>
            <person name="Wang X."/>
            <person name="Liu X."/>
            <person name="Wang F."/>
            <person name="Yang Y."/>
            <person name="An X."/>
            <person name="Dong Z."/>
            <person name="Zhang K."/>
            <person name="Zhang X."/>
            <person name="Luo M.C."/>
            <person name="Dvorak J."/>
            <person name="Tong Y."/>
            <person name="Wang J."/>
            <person name="Yang H."/>
            <person name="Li Z."/>
            <person name="Wang D."/>
            <person name="Zhang A."/>
            <person name="Wang J."/>
        </authorList>
    </citation>
    <scope>NUCLEOTIDE SEQUENCE</scope>
    <source>
        <strain evidence="17">cv. G1812</strain>
    </source>
</reference>
<evidence type="ECO:0000256" key="13">
    <source>
        <dbReference type="PROSITE-ProRule" id="PRU00175"/>
    </source>
</evidence>
<evidence type="ECO:0000256" key="14">
    <source>
        <dbReference type="SAM" id="Phobius"/>
    </source>
</evidence>
<dbReference type="InterPro" id="IPR001841">
    <property type="entry name" value="Znf_RING"/>
</dbReference>
<dbReference type="GO" id="GO:0016020">
    <property type="term" value="C:membrane"/>
    <property type="evidence" value="ECO:0007669"/>
    <property type="project" value="UniProtKB-SubCell"/>
</dbReference>
<dbReference type="GO" id="GO:0061630">
    <property type="term" value="F:ubiquitin protein ligase activity"/>
    <property type="evidence" value="ECO:0007669"/>
    <property type="project" value="UniProtKB-EC"/>
</dbReference>
<evidence type="ECO:0000256" key="1">
    <source>
        <dbReference type="ARBA" id="ARBA00000900"/>
    </source>
</evidence>
<dbReference type="SMART" id="SM00184">
    <property type="entry name" value="RING"/>
    <property type="match status" value="1"/>
</dbReference>
<evidence type="ECO:0000256" key="2">
    <source>
        <dbReference type="ARBA" id="ARBA00004167"/>
    </source>
</evidence>
<dbReference type="AlphaFoldDB" id="A0A8R7QMH1"/>
<evidence type="ECO:0000256" key="10">
    <source>
        <dbReference type="ARBA" id="ARBA00022833"/>
    </source>
</evidence>
<feature type="transmembrane region" description="Helical" evidence="14">
    <location>
        <begin position="28"/>
        <end position="54"/>
    </location>
</feature>
<keyword evidence="12 14" id="KW-0472">Membrane</keyword>
<keyword evidence="7" id="KW-0479">Metal-binding</keyword>
<dbReference type="InterPro" id="IPR013083">
    <property type="entry name" value="Znf_RING/FYVE/PHD"/>
</dbReference>
<dbReference type="Gramene" id="TuG1812G0500004862.01.T01">
    <property type="protein sequence ID" value="TuG1812G0500004862.01.T01"/>
    <property type="gene ID" value="TuG1812G0500004862.01"/>
</dbReference>
<feature type="domain" description="RING-type" evidence="15">
    <location>
        <begin position="108"/>
        <end position="150"/>
    </location>
</feature>
<evidence type="ECO:0000256" key="6">
    <source>
        <dbReference type="ARBA" id="ARBA00022692"/>
    </source>
</evidence>
<reference evidence="16" key="2">
    <citation type="submission" date="2018-03" db="EMBL/GenBank/DDBJ databases">
        <title>The Triticum urartu genome reveals the dynamic nature of wheat genome evolution.</title>
        <authorList>
            <person name="Ling H."/>
            <person name="Ma B."/>
            <person name="Shi X."/>
            <person name="Liu H."/>
            <person name="Dong L."/>
            <person name="Sun H."/>
            <person name="Cao Y."/>
            <person name="Gao Q."/>
            <person name="Zheng S."/>
            <person name="Li Y."/>
            <person name="Yu Y."/>
            <person name="Du H."/>
            <person name="Qi M."/>
            <person name="Li Y."/>
            <person name="Yu H."/>
            <person name="Cui Y."/>
            <person name="Wang N."/>
            <person name="Chen C."/>
            <person name="Wu H."/>
            <person name="Zhao Y."/>
            <person name="Zhang J."/>
            <person name="Li Y."/>
            <person name="Zhou W."/>
            <person name="Zhang B."/>
            <person name="Hu W."/>
            <person name="Eijk M."/>
            <person name="Tang J."/>
            <person name="Witsenboer H."/>
            <person name="Zhao S."/>
            <person name="Li Z."/>
            <person name="Zhang A."/>
            <person name="Wang D."/>
            <person name="Liang C."/>
        </authorList>
    </citation>
    <scope>NUCLEOTIDE SEQUENCE [LARGE SCALE GENOMIC DNA]</scope>
    <source>
        <strain evidence="16">cv. G1812</strain>
    </source>
</reference>
<comment type="catalytic activity">
    <reaction evidence="1">
        <text>S-ubiquitinyl-[E2 ubiquitin-conjugating enzyme]-L-cysteine + [acceptor protein]-L-lysine = [E2 ubiquitin-conjugating enzyme]-L-cysteine + N(6)-ubiquitinyl-[acceptor protein]-L-lysine.</text>
        <dbReference type="EC" id="2.3.2.27"/>
    </reaction>
</comment>
<dbReference type="GO" id="GO:0016567">
    <property type="term" value="P:protein ubiquitination"/>
    <property type="evidence" value="ECO:0007669"/>
    <property type="project" value="InterPro"/>
</dbReference>
<dbReference type="CDD" id="cd16461">
    <property type="entry name" value="RING-H2_EL5-like"/>
    <property type="match status" value="1"/>
</dbReference>
<dbReference type="Pfam" id="PF13639">
    <property type="entry name" value="zf-RING_2"/>
    <property type="match status" value="1"/>
</dbReference>
<dbReference type="FunFam" id="3.30.40.10:FF:000187">
    <property type="entry name" value="E3 ubiquitin-protein ligase ATL6"/>
    <property type="match status" value="1"/>
</dbReference>
<accession>A0A8R7QMH1</accession>
<evidence type="ECO:0000256" key="9">
    <source>
        <dbReference type="ARBA" id="ARBA00022786"/>
    </source>
</evidence>
<keyword evidence="5" id="KW-0808">Transferase</keyword>
<keyword evidence="8 13" id="KW-0863">Zinc-finger</keyword>
<comment type="pathway">
    <text evidence="3">Protein modification; protein ubiquitination.</text>
</comment>
<dbReference type="InterPro" id="IPR011016">
    <property type="entry name" value="Znf_RING-CH"/>
</dbReference>
<protein>
    <recommendedName>
        <fullName evidence="4">RING-type E3 ubiquitin transferase</fullName>
        <ecNumber evidence="4">2.3.2.27</ecNumber>
    </recommendedName>
</protein>
<dbReference type="EnsemblPlants" id="TuG1812G0500004862.01.T01">
    <property type="protein sequence ID" value="TuG1812G0500004862.01.T01"/>
    <property type="gene ID" value="TuG1812G0500004862.01"/>
</dbReference>
<dbReference type="EC" id="2.3.2.27" evidence="4"/>
<dbReference type="PROSITE" id="PS50089">
    <property type="entry name" value="ZF_RING_2"/>
    <property type="match status" value="1"/>
</dbReference>
<proteinExistence type="predicted"/>
<sequence>MSGNPVAGAPGAPEPYAPQATYNFSARLALTVSLVILMITVVVVVIPLMVYLMITRSRRGGGHGLAGGVLRSVGVIRSRRHGLDASALSALPVTAYRKESGAAARAECAVCLAELADGDEARELPNCGHLFHLECVDAWLRTRTTCPLCRAQAAGLPGEHGKAQSSSSSVAAAEPALNGAAGGSLTVTVHGGSPCTGKDALGSTSGSPWILGSNSPSTSSRISYIRYTKKTTSNPLCLHLINSVYV</sequence>
<evidence type="ECO:0000256" key="5">
    <source>
        <dbReference type="ARBA" id="ARBA00022679"/>
    </source>
</evidence>
<dbReference type="PANTHER" id="PTHR46913:SF1">
    <property type="entry name" value="RING-H2 FINGER PROTEIN ATL16"/>
    <property type="match status" value="1"/>
</dbReference>
<name>A0A8R7QMH1_TRIUA</name>
<keyword evidence="6 14" id="KW-0812">Transmembrane</keyword>
<evidence type="ECO:0000256" key="7">
    <source>
        <dbReference type="ARBA" id="ARBA00022723"/>
    </source>
</evidence>
<dbReference type="GO" id="GO:0008270">
    <property type="term" value="F:zinc ion binding"/>
    <property type="evidence" value="ECO:0007669"/>
    <property type="project" value="UniProtKB-KW"/>
</dbReference>
<organism evidence="16 17">
    <name type="scientific">Triticum urartu</name>
    <name type="common">Red wild einkorn</name>
    <name type="synonym">Crithodium urartu</name>
    <dbReference type="NCBI Taxonomy" id="4572"/>
    <lineage>
        <taxon>Eukaryota</taxon>
        <taxon>Viridiplantae</taxon>
        <taxon>Streptophyta</taxon>
        <taxon>Embryophyta</taxon>
        <taxon>Tracheophyta</taxon>
        <taxon>Spermatophyta</taxon>
        <taxon>Magnoliopsida</taxon>
        <taxon>Liliopsida</taxon>
        <taxon>Poales</taxon>
        <taxon>Poaceae</taxon>
        <taxon>BOP clade</taxon>
        <taxon>Pooideae</taxon>
        <taxon>Triticodae</taxon>
        <taxon>Triticeae</taxon>
        <taxon>Triticinae</taxon>
        <taxon>Triticum</taxon>
    </lineage>
</organism>
<keyword evidence="9" id="KW-0833">Ubl conjugation pathway</keyword>
<evidence type="ECO:0000259" key="15">
    <source>
        <dbReference type="PROSITE" id="PS50089"/>
    </source>
</evidence>
<dbReference type="Proteomes" id="UP000015106">
    <property type="component" value="Chromosome 5"/>
</dbReference>
<evidence type="ECO:0000313" key="17">
    <source>
        <dbReference type="Proteomes" id="UP000015106"/>
    </source>
</evidence>
<dbReference type="SUPFAM" id="SSF57850">
    <property type="entry name" value="RING/U-box"/>
    <property type="match status" value="1"/>
</dbReference>
<dbReference type="SMART" id="SM00744">
    <property type="entry name" value="RINGv"/>
    <property type="match status" value="1"/>
</dbReference>
<evidence type="ECO:0000256" key="4">
    <source>
        <dbReference type="ARBA" id="ARBA00012483"/>
    </source>
</evidence>
<dbReference type="Gene3D" id="3.30.40.10">
    <property type="entry name" value="Zinc/RING finger domain, C3HC4 (zinc finger)"/>
    <property type="match status" value="1"/>
</dbReference>
<comment type="subcellular location">
    <subcellularLocation>
        <location evidence="2">Membrane</location>
        <topology evidence="2">Single-pass membrane protein</topology>
    </subcellularLocation>
</comment>
<keyword evidence="17" id="KW-1185">Reference proteome</keyword>
<dbReference type="PANTHER" id="PTHR46913">
    <property type="entry name" value="RING-H2 FINGER PROTEIN ATL16"/>
    <property type="match status" value="1"/>
</dbReference>
<keyword evidence="11 14" id="KW-1133">Transmembrane helix</keyword>
<evidence type="ECO:0000256" key="11">
    <source>
        <dbReference type="ARBA" id="ARBA00022989"/>
    </source>
</evidence>
<evidence type="ECO:0000256" key="8">
    <source>
        <dbReference type="ARBA" id="ARBA00022771"/>
    </source>
</evidence>
<keyword evidence="10" id="KW-0862">Zinc</keyword>
<evidence type="ECO:0000256" key="3">
    <source>
        <dbReference type="ARBA" id="ARBA00004906"/>
    </source>
</evidence>
<evidence type="ECO:0000256" key="12">
    <source>
        <dbReference type="ARBA" id="ARBA00023136"/>
    </source>
</evidence>
<reference evidence="16" key="3">
    <citation type="submission" date="2022-06" db="UniProtKB">
        <authorList>
            <consortium name="EnsemblPlants"/>
        </authorList>
    </citation>
    <scope>IDENTIFICATION</scope>
</reference>
<dbReference type="InterPro" id="IPR044600">
    <property type="entry name" value="ATL1/ATL16-like"/>
</dbReference>
<evidence type="ECO:0000313" key="16">
    <source>
        <dbReference type="EnsemblPlants" id="TuG1812G0500004862.01.T01"/>
    </source>
</evidence>